<dbReference type="RefSeq" id="XP_027613054.1">
    <property type="nucleotide sequence ID" value="XM_027757253.1"/>
</dbReference>
<feature type="domain" description="Galactose oxidase-like Early set" evidence="4">
    <location>
        <begin position="647"/>
        <end position="747"/>
    </location>
</feature>
<dbReference type="OrthoDB" id="2019572at2759"/>
<dbReference type="Proteomes" id="UP000287166">
    <property type="component" value="Unassembled WGS sequence"/>
</dbReference>
<feature type="chain" id="PRO_5019578970" evidence="2">
    <location>
        <begin position="23"/>
        <end position="786"/>
    </location>
</feature>
<dbReference type="InterPro" id="IPR015202">
    <property type="entry name" value="GO-like_E_set"/>
</dbReference>
<dbReference type="Gene3D" id="2.60.120.260">
    <property type="entry name" value="Galactose-binding domain-like"/>
    <property type="match status" value="1"/>
</dbReference>
<name>A0A401GJ54_9APHY</name>
<gene>
    <name evidence="5" type="ORF">SCP_0405210</name>
</gene>
<reference evidence="5 6" key="1">
    <citation type="journal article" date="2018" name="Sci. Rep.">
        <title>Genome sequence of the cauliflower mushroom Sparassis crispa (Hanabiratake) and its association with beneficial usage.</title>
        <authorList>
            <person name="Kiyama R."/>
            <person name="Furutani Y."/>
            <person name="Kawaguchi K."/>
            <person name="Nakanishi T."/>
        </authorList>
    </citation>
    <scope>NUCLEOTIDE SEQUENCE [LARGE SCALE GENOMIC DNA]</scope>
</reference>
<evidence type="ECO:0000259" key="4">
    <source>
        <dbReference type="Pfam" id="PF09118"/>
    </source>
</evidence>
<dbReference type="EMBL" id="BFAD01000004">
    <property type="protein sequence ID" value="GBE82141.1"/>
    <property type="molecule type" value="Genomic_DNA"/>
</dbReference>
<keyword evidence="6" id="KW-1185">Reference proteome</keyword>
<dbReference type="InterPro" id="IPR014756">
    <property type="entry name" value="Ig_E-set"/>
</dbReference>
<comment type="caution">
    <text evidence="5">The sequence shown here is derived from an EMBL/GenBank/DDBJ whole genome shotgun (WGS) entry which is preliminary data.</text>
</comment>
<feature type="signal peptide" evidence="2">
    <location>
        <begin position="1"/>
        <end position="22"/>
    </location>
</feature>
<dbReference type="SUPFAM" id="SSF81296">
    <property type="entry name" value="E set domains"/>
    <property type="match status" value="1"/>
</dbReference>
<dbReference type="GeneID" id="38779058"/>
<feature type="domain" description="Glyoxal oxidase N-terminal" evidence="3">
    <location>
        <begin position="260"/>
        <end position="642"/>
    </location>
</feature>
<evidence type="ECO:0000256" key="1">
    <source>
        <dbReference type="ARBA" id="ARBA00022729"/>
    </source>
</evidence>
<dbReference type="InterPro" id="IPR037293">
    <property type="entry name" value="Gal_Oxidase_central_sf"/>
</dbReference>
<dbReference type="STRING" id="139825.A0A401GJ54"/>
<organism evidence="5 6">
    <name type="scientific">Sparassis crispa</name>
    <dbReference type="NCBI Taxonomy" id="139825"/>
    <lineage>
        <taxon>Eukaryota</taxon>
        <taxon>Fungi</taxon>
        <taxon>Dikarya</taxon>
        <taxon>Basidiomycota</taxon>
        <taxon>Agaricomycotina</taxon>
        <taxon>Agaricomycetes</taxon>
        <taxon>Polyporales</taxon>
        <taxon>Sparassidaceae</taxon>
        <taxon>Sparassis</taxon>
    </lineage>
</organism>
<dbReference type="CDD" id="cd02851">
    <property type="entry name" value="E_set_GO_C"/>
    <property type="match status" value="1"/>
</dbReference>
<dbReference type="InterPro" id="IPR011043">
    <property type="entry name" value="Gal_Oxase/kelch_b-propeller"/>
</dbReference>
<protein>
    <submittedName>
        <fullName evidence="5">Aldehyde oxidase GLOX</fullName>
    </submittedName>
</protein>
<dbReference type="PANTHER" id="PTHR32208:SF96">
    <property type="entry name" value="GLYOXAL OXIDASE"/>
    <property type="match status" value="1"/>
</dbReference>
<dbReference type="Pfam" id="PF09118">
    <property type="entry name" value="GO-like_E_set"/>
    <property type="match status" value="1"/>
</dbReference>
<dbReference type="PANTHER" id="PTHR32208">
    <property type="entry name" value="SECRETED PROTEIN-RELATED"/>
    <property type="match status" value="1"/>
</dbReference>
<dbReference type="AlphaFoldDB" id="A0A401GJ54"/>
<evidence type="ECO:0000256" key="2">
    <source>
        <dbReference type="SAM" id="SignalP"/>
    </source>
</evidence>
<dbReference type="Gene3D" id="2.60.40.10">
    <property type="entry name" value="Immunoglobulins"/>
    <property type="match status" value="1"/>
</dbReference>
<dbReference type="SUPFAM" id="SSF50965">
    <property type="entry name" value="Galactose oxidase, central domain"/>
    <property type="match status" value="1"/>
</dbReference>
<proteinExistence type="predicted"/>
<dbReference type="InterPro" id="IPR009880">
    <property type="entry name" value="Glyoxal_oxidase_N"/>
</dbReference>
<evidence type="ECO:0000313" key="5">
    <source>
        <dbReference type="EMBL" id="GBE82141.1"/>
    </source>
</evidence>
<keyword evidence="1 2" id="KW-0732">Signal</keyword>
<dbReference type="Gene3D" id="2.130.10.80">
    <property type="entry name" value="Galactose oxidase/kelch, beta-propeller"/>
    <property type="match status" value="1"/>
</dbReference>
<accession>A0A401GJ54</accession>
<evidence type="ECO:0000259" key="3">
    <source>
        <dbReference type="Pfam" id="PF07250"/>
    </source>
</evidence>
<evidence type="ECO:0000313" key="6">
    <source>
        <dbReference type="Proteomes" id="UP000287166"/>
    </source>
</evidence>
<dbReference type="InParanoid" id="A0A401GJ54"/>
<dbReference type="InterPro" id="IPR013783">
    <property type="entry name" value="Ig-like_fold"/>
</dbReference>
<dbReference type="Pfam" id="PF07250">
    <property type="entry name" value="Glyoxal_oxid_N"/>
    <property type="match status" value="1"/>
</dbReference>
<sequence>MAHLPFFIFWTFVLLCATQAKSEPEGAWNGFVAPGSEIPSRFTPYYAPPGTKSYDSSSPLLHYSGTWSDSFSSAYVHHSIRVTSEPGASMAFTFTGTGVEWFGNQDARHGISEVYIDGKLAQRIDSWNAVSRKQQRLFWISDLLPCRHTVKILNTGERRAESKGLYMDIDAIVVTLISQAQPDQYYAPLDQDFAPAADEDLLGYSPLFDFSIYNSSPRWQLIQRGHTGVNAMQLAIVSESHAIIVDKVEHNPLTIDGHPAWAALYNLKTHEVKPLAMQSNSFCAGGAFLSNGTLINVGGNPVVEDHTSAADFGDLDGLQAIRIFEPCDTGSVEDCKMYENHVRVRMASPRWYSTVVRISDGSAMIIGGSRKGGWINNATVNNPTIEYWPPKNIHGSNGLPIHLPFLVDTLNANLFPIVFLLPDGRVFVAANQDSMIYDWQTNTEQRLPPIPNGVRVTYPMAGTAVLLPLSPQNDYAAEILLCGGSTVDDAQPGYSISSQALASAQCARLLLTNDGIAEGWHVEHMPQPRTMLDAVLLPTGAVVLINGAGTGISGYGNVRDQVGASNADNPVLVPVYYDPRAPKGQRFSTRRMPASDIPRVYHSVASLTPDGDVMIAGSNPNLDRSEVRFGTEYRVEWLSPPYMFAERPSIIAAQRSLGFGEAVEVEVQMPSSYAQGADVQVTLMDLGYVTHAVHANSRLVYLEFSLSSDGQVLTIVGPPHGAVYPPGPGWLYIVVDGIPSTGLKVMVGDGDDPPLDESALQNLLATTEVDQYKLSKKKGGKPHGSG</sequence>